<dbReference type="EMBL" id="JAHRIO010000675">
    <property type="protein sequence ID" value="MEQ2158332.1"/>
    <property type="molecule type" value="Genomic_DNA"/>
</dbReference>
<reference evidence="1 2" key="1">
    <citation type="submission" date="2021-06" db="EMBL/GenBank/DDBJ databases">
        <authorList>
            <person name="Palmer J.M."/>
        </authorList>
    </citation>
    <scope>NUCLEOTIDE SEQUENCE [LARGE SCALE GENOMIC DNA]</scope>
    <source>
        <strain evidence="1 2">GA_2019</strain>
        <tissue evidence="1">Muscle</tissue>
    </source>
</reference>
<proteinExistence type="predicted"/>
<accession>A0ABV0MH36</accession>
<comment type="caution">
    <text evidence="1">The sequence shown here is derived from an EMBL/GenBank/DDBJ whole genome shotgun (WGS) entry which is preliminary data.</text>
</comment>
<evidence type="ECO:0000313" key="2">
    <source>
        <dbReference type="Proteomes" id="UP001476798"/>
    </source>
</evidence>
<dbReference type="Proteomes" id="UP001476798">
    <property type="component" value="Unassembled WGS sequence"/>
</dbReference>
<protein>
    <submittedName>
        <fullName evidence="1">Uncharacterized protein</fullName>
    </submittedName>
</protein>
<organism evidence="1 2">
    <name type="scientific">Goodea atripinnis</name>
    <dbReference type="NCBI Taxonomy" id="208336"/>
    <lineage>
        <taxon>Eukaryota</taxon>
        <taxon>Metazoa</taxon>
        <taxon>Chordata</taxon>
        <taxon>Craniata</taxon>
        <taxon>Vertebrata</taxon>
        <taxon>Euteleostomi</taxon>
        <taxon>Actinopterygii</taxon>
        <taxon>Neopterygii</taxon>
        <taxon>Teleostei</taxon>
        <taxon>Neoteleostei</taxon>
        <taxon>Acanthomorphata</taxon>
        <taxon>Ovalentaria</taxon>
        <taxon>Atherinomorphae</taxon>
        <taxon>Cyprinodontiformes</taxon>
        <taxon>Goodeidae</taxon>
        <taxon>Goodea</taxon>
    </lineage>
</organism>
<name>A0ABV0MH36_9TELE</name>
<keyword evidence="2" id="KW-1185">Reference proteome</keyword>
<gene>
    <name evidence="1" type="ORF">GOODEAATRI_011151</name>
</gene>
<evidence type="ECO:0000313" key="1">
    <source>
        <dbReference type="EMBL" id="MEQ2158332.1"/>
    </source>
</evidence>
<sequence>MHQCLGLEGGTVFLACGFPTPVNRNVGVHFLWGSSQGGNDHQLCHNGLAVGHLREAPTDPCINCRILPLSVRSLGSLQWRHRTRCSTSKECSARESFRILLHHSPRSRSGLWWVKQADPLWNSKGVGAELPPSP</sequence>